<evidence type="ECO:0000256" key="2">
    <source>
        <dbReference type="SAM" id="Phobius"/>
    </source>
</evidence>
<feature type="transmembrane region" description="Helical" evidence="2">
    <location>
        <begin position="59"/>
        <end position="87"/>
    </location>
</feature>
<feature type="transmembrane region" description="Helical" evidence="2">
    <location>
        <begin position="265"/>
        <end position="286"/>
    </location>
</feature>
<dbReference type="EMBL" id="AP019866">
    <property type="protein sequence ID" value="BBM97927.1"/>
    <property type="molecule type" value="Genomic_DNA"/>
</dbReference>
<feature type="transmembrane region" description="Helical" evidence="2">
    <location>
        <begin position="222"/>
        <end position="244"/>
    </location>
</feature>
<organism evidence="5 6">
    <name type="scientific">Marchantia polymorpha subsp. ruderalis</name>
    <dbReference type="NCBI Taxonomy" id="1480154"/>
    <lineage>
        <taxon>Eukaryota</taxon>
        <taxon>Viridiplantae</taxon>
        <taxon>Streptophyta</taxon>
        <taxon>Embryophyta</taxon>
        <taxon>Marchantiophyta</taxon>
        <taxon>Marchantiopsida</taxon>
        <taxon>Marchantiidae</taxon>
        <taxon>Marchantiales</taxon>
        <taxon>Marchantiaceae</taxon>
        <taxon>Marchantia</taxon>
    </lineage>
</organism>
<dbReference type="Proteomes" id="UP001162541">
    <property type="component" value="Chromosome 1"/>
</dbReference>
<proteinExistence type="predicted"/>
<dbReference type="Proteomes" id="UP000077202">
    <property type="component" value="Unassembled WGS sequence"/>
</dbReference>
<reference evidence="7" key="3">
    <citation type="journal article" date="2020" name="Curr. Biol.">
        <title>Chromatin organization in early land plants reveals an ancestral association between H3K27me3, transposons, and constitutive heterochromatin.</title>
        <authorList>
            <person name="Montgomery S.A."/>
            <person name="Tanizawa Y."/>
            <person name="Galik B."/>
            <person name="Wang N."/>
            <person name="Ito T."/>
            <person name="Mochizuki T."/>
            <person name="Akimcheva S."/>
            <person name="Bowman J.L."/>
            <person name="Cognat V."/>
            <person name="Marechal-Drouard L."/>
            <person name="Ekker H."/>
            <person name="Hong S.F."/>
            <person name="Kohchi T."/>
            <person name="Lin S.S."/>
            <person name="Liu L.D."/>
            <person name="Nakamura Y."/>
            <person name="Valeeva L.R."/>
            <person name="Shakirov E.V."/>
            <person name="Shippen D.E."/>
            <person name="Wei W.L."/>
            <person name="Yagura M."/>
            <person name="Yamaoka S."/>
            <person name="Yamato K.T."/>
            <person name="Liu C."/>
            <person name="Berger F."/>
        </authorList>
    </citation>
    <scope>NUCLEOTIDE SEQUENCE [LARGE SCALE GENOMIC DNA]</scope>
    <source>
        <strain evidence="7">Tak-1</strain>
    </source>
</reference>
<accession>A0A176WPQ3</accession>
<feature type="domain" description="VTT" evidence="3">
    <location>
        <begin position="125"/>
        <end position="245"/>
    </location>
</feature>
<name>A0A176WPQ3_MARPO</name>
<evidence type="ECO:0000313" key="4">
    <source>
        <dbReference type="EMBL" id="BBM97926.1"/>
    </source>
</evidence>
<evidence type="ECO:0000313" key="5">
    <source>
        <dbReference type="EMBL" id="OAE34276.1"/>
    </source>
</evidence>
<reference evidence="5 6" key="1">
    <citation type="submission" date="2016-03" db="EMBL/GenBank/DDBJ databases">
        <title>Mechanisms controlling the formation of the plant cell surface in tip-growing cells are functionally conserved among land plants.</title>
        <authorList>
            <person name="Honkanen S."/>
            <person name="Jones V.A."/>
            <person name="Morieri G."/>
            <person name="Champion C."/>
            <person name="Hetherington A.J."/>
            <person name="Kelly S."/>
            <person name="Saint-Marcoux D."/>
            <person name="Proust H."/>
            <person name="Prescott H."/>
            <person name="Dolan L."/>
        </authorList>
    </citation>
    <scope>NUCLEOTIDE SEQUENCE [LARGE SCALE GENOMIC DNA]</scope>
    <source>
        <strain evidence="6">cv. Tak-1 and cv. Tak-2</strain>
        <tissue evidence="5">Whole gametophyte</tissue>
    </source>
</reference>
<evidence type="ECO:0000259" key="3">
    <source>
        <dbReference type="Pfam" id="PF09335"/>
    </source>
</evidence>
<keyword evidence="2" id="KW-0472">Membrane</keyword>
<keyword evidence="6" id="KW-1185">Reference proteome</keyword>
<dbReference type="Pfam" id="PF09335">
    <property type="entry name" value="VTT_dom"/>
    <property type="match status" value="1"/>
</dbReference>
<protein>
    <recommendedName>
        <fullName evidence="3">VTT domain-containing protein</fullName>
    </recommendedName>
</protein>
<keyword evidence="2" id="KW-0812">Transmembrane</keyword>
<evidence type="ECO:0000313" key="7">
    <source>
        <dbReference type="Proteomes" id="UP001162541"/>
    </source>
</evidence>
<reference evidence="4" key="2">
    <citation type="journal article" date="2019" name="Curr. Biol.">
        <title>Chromatin organization in early land plants reveals an ancestral association between H3K27me3, transposons, and constitutive heterochromatin.</title>
        <authorList>
            <person name="Montgomery S.A."/>
            <person name="Tanizawa Y."/>
            <person name="Galik B."/>
            <person name="Wang N."/>
            <person name="Ito T."/>
            <person name="Mochizuki T."/>
            <person name="Akimcheva S."/>
            <person name="Bowman J."/>
            <person name="Cognat V."/>
            <person name="Drouard L."/>
            <person name="Ekker H."/>
            <person name="Houng S."/>
            <person name="Kohchi T."/>
            <person name="Lin S."/>
            <person name="Liu L.D."/>
            <person name="Nakamura Y."/>
            <person name="Valeeva L.R."/>
            <person name="Shakirov E.V."/>
            <person name="Shippen D.E."/>
            <person name="Wei W."/>
            <person name="Yagura M."/>
            <person name="Yamaoka S."/>
            <person name="Yamato K.T."/>
            <person name="Liu C."/>
            <person name="Berger F."/>
        </authorList>
    </citation>
    <scope>NUCLEOTIDE SEQUENCE [LARGE SCALE GENOMIC DNA]</scope>
    <source>
        <strain evidence="4">Tak-1</strain>
    </source>
</reference>
<evidence type="ECO:0000256" key="1">
    <source>
        <dbReference type="SAM" id="MobiDB-lite"/>
    </source>
</evidence>
<feature type="transmembrane region" description="Helical" evidence="2">
    <location>
        <begin position="136"/>
        <end position="160"/>
    </location>
</feature>
<evidence type="ECO:0000313" key="6">
    <source>
        <dbReference type="Proteomes" id="UP000077202"/>
    </source>
</evidence>
<dbReference type="PANTHER" id="PTHR46431:SF5">
    <property type="entry name" value="EXPRESSED PROTEIN"/>
    <property type="match status" value="1"/>
</dbReference>
<gene>
    <name evidence="5" type="ORF">AXG93_4145s1110</name>
    <name evidence="4" type="ORF">Mp_1g09510</name>
</gene>
<feature type="compositionally biased region" description="Basic and acidic residues" evidence="1">
    <location>
        <begin position="304"/>
        <end position="321"/>
    </location>
</feature>
<keyword evidence="2" id="KW-1133">Transmembrane helix</keyword>
<dbReference type="EMBL" id="LVLJ01000431">
    <property type="protein sequence ID" value="OAE34276.1"/>
    <property type="molecule type" value="Genomic_DNA"/>
</dbReference>
<feature type="transmembrane region" description="Helical" evidence="2">
    <location>
        <begin position="107"/>
        <end position="124"/>
    </location>
</feature>
<dbReference type="AlphaFoldDB" id="A0A176WPQ3"/>
<dbReference type="EMBL" id="AP019866">
    <property type="protein sequence ID" value="BBM97926.1"/>
    <property type="molecule type" value="Genomic_DNA"/>
</dbReference>
<dbReference type="InterPro" id="IPR032816">
    <property type="entry name" value="VTT_dom"/>
</dbReference>
<feature type="region of interest" description="Disordered" evidence="1">
    <location>
        <begin position="304"/>
        <end position="332"/>
    </location>
</feature>
<sequence length="353" mass="40347">MTSVVRSEDVVGVGPSSVELQGRNQDADYVRLGHEDDDLEMEEFDLLVPEDSRFWSRRWWWWFKVVSIGLIIVGGGAAFAFWGIPFLLDKVIIPMMVWEATKFSKPVLAIVLVLSLAFFPIFILPSGPSMWLTGMIFGYGYGFLIIMAGTFFGQTLPYFIGRWLLHDKIQMFLSRWPKKAAVLRVAEQGSWFSQFRVIAILRVSPFPYPWFNYAITGTNITYAPYISGSMAGMVPEAFITIYSGRLLKTLADLKHRDRPLTWPEVIYYMVGFIIATTTAVTITIYGRRALQDLEIQEAAEREAAERQMPLEDVVADREESGLRTTKRSWSGELVSESSVRQKIERSLSFDDRR</sequence>
<dbReference type="PANTHER" id="PTHR46431">
    <property type="entry name" value="EXPRESSED PROTEIN"/>
    <property type="match status" value="1"/>
</dbReference>